<reference evidence="3" key="1">
    <citation type="submission" date="2024-04" db="EMBL/GenBank/DDBJ databases">
        <title>Salinicola lusitanus LLJ914,a marine bacterium isolated from the Okinawa Trough.</title>
        <authorList>
            <person name="Li J."/>
        </authorList>
    </citation>
    <scope>NUCLEOTIDE SEQUENCE [LARGE SCALE GENOMIC DNA]</scope>
</reference>
<accession>A0AAW0NNN2</accession>
<keyword evidence="3" id="KW-1185">Reference proteome</keyword>
<evidence type="ECO:0000256" key="1">
    <source>
        <dbReference type="SAM" id="MobiDB-lite"/>
    </source>
</evidence>
<evidence type="ECO:0000313" key="2">
    <source>
        <dbReference type="EMBL" id="KAK7904965.1"/>
    </source>
</evidence>
<feature type="region of interest" description="Disordered" evidence="1">
    <location>
        <begin position="1"/>
        <end position="23"/>
    </location>
</feature>
<sequence>MAWMEELEQRKQAGQNALDEKEQQVQELKDNLLSVQEEKDTLLEALGDMIKSLMLSYAQEVSRLKRKNEEACNTSINLQQKLDLQTQVKQCQSEDESILQEEIEQMNADMTKLYKLYKELIQTKANMEEQRQEARKA</sequence>
<name>A0AAW0NNN2_9GOBI</name>
<gene>
    <name evidence="2" type="ORF">WMY93_017572</name>
</gene>
<dbReference type="AlphaFoldDB" id="A0AAW0NNN2"/>
<organism evidence="2 3">
    <name type="scientific">Mugilogobius chulae</name>
    <name type="common">yellowstripe goby</name>
    <dbReference type="NCBI Taxonomy" id="88201"/>
    <lineage>
        <taxon>Eukaryota</taxon>
        <taxon>Metazoa</taxon>
        <taxon>Chordata</taxon>
        <taxon>Craniata</taxon>
        <taxon>Vertebrata</taxon>
        <taxon>Euteleostomi</taxon>
        <taxon>Actinopterygii</taxon>
        <taxon>Neopterygii</taxon>
        <taxon>Teleostei</taxon>
        <taxon>Neoteleostei</taxon>
        <taxon>Acanthomorphata</taxon>
        <taxon>Gobiaria</taxon>
        <taxon>Gobiiformes</taxon>
        <taxon>Gobioidei</taxon>
        <taxon>Gobiidae</taxon>
        <taxon>Gobionellinae</taxon>
        <taxon>Mugilogobius</taxon>
    </lineage>
</organism>
<proteinExistence type="predicted"/>
<protein>
    <submittedName>
        <fullName evidence="2">Uncharacterized protein</fullName>
    </submittedName>
</protein>
<evidence type="ECO:0000313" key="3">
    <source>
        <dbReference type="Proteomes" id="UP001460270"/>
    </source>
</evidence>
<dbReference type="EMBL" id="JBBPFD010000012">
    <property type="protein sequence ID" value="KAK7904965.1"/>
    <property type="molecule type" value="Genomic_DNA"/>
</dbReference>
<dbReference type="Proteomes" id="UP001460270">
    <property type="component" value="Unassembled WGS sequence"/>
</dbReference>
<comment type="caution">
    <text evidence="2">The sequence shown here is derived from an EMBL/GenBank/DDBJ whole genome shotgun (WGS) entry which is preliminary data.</text>
</comment>